<dbReference type="PANTHER" id="PTHR24166">
    <property type="entry name" value="ROLLING PEBBLES, ISOFORM B"/>
    <property type="match status" value="1"/>
</dbReference>
<organism evidence="5 6">
    <name type="scientific">Teladorsagia circumcincta</name>
    <name type="common">Brown stomach worm</name>
    <name type="synonym">Ostertagia circumcincta</name>
    <dbReference type="NCBI Taxonomy" id="45464"/>
    <lineage>
        <taxon>Eukaryota</taxon>
        <taxon>Metazoa</taxon>
        <taxon>Ecdysozoa</taxon>
        <taxon>Nematoda</taxon>
        <taxon>Chromadorea</taxon>
        <taxon>Rhabditida</taxon>
        <taxon>Rhabditina</taxon>
        <taxon>Rhabditomorpha</taxon>
        <taxon>Strongyloidea</taxon>
        <taxon>Trichostrongylidae</taxon>
        <taxon>Teladorsagia</taxon>
    </lineage>
</organism>
<gene>
    <name evidence="5" type="ORF">TELCIR_06523</name>
</gene>
<protein>
    <submittedName>
        <fullName evidence="5">Ankyrin repeat protein</fullName>
    </submittedName>
</protein>
<reference evidence="5 6" key="1">
    <citation type="submission" date="2015-09" db="EMBL/GenBank/DDBJ databases">
        <title>Draft genome of the parasitic nematode Teladorsagia circumcincta isolate WARC Sus (inbred).</title>
        <authorList>
            <person name="Mitreva M."/>
        </authorList>
    </citation>
    <scope>NUCLEOTIDE SEQUENCE [LARGE SCALE GENOMIC DNA]</scope>
    <source>
        <strain evidence="5 6">S</strain>
    </source>
</reference>
<dbReference type="SUPFAM" id="SSF48403">
    <property type="entry name" value="Ankyrin repeat"/>
    <property type="match status" value="1"/>
</dbReference>
<dbReference type="EMBL" id="KZ345911">
    <property type="protein sequence ID" value="PIO71572.1"/>
    <property type="molecule type" value="Genomic_DNA"/>
</dbReference>
<dbReference type="SMART" id="SM00248">
    <property type="entry name" value="ANK"/>
    <property type="match status" value="7"/>
</dbReference>
<dbReference type="AlphaFoldDB" id="A0A2G9UPD5"/>
<proteinExistence type="predicted"/>
<evidence type="ECO:0000256" key="3">
    <source>
        <dbReference type="PROSITE-ProRule" id="PRU00023"/>
    </source>
</evidence>
<dbReference type="PROSITE" id="PS50297">
    <property type="entry name" value="ANK_REP_REGION"/>
    <property type="match status" value="4"/>
</dbReference>
<feature type="repeat" description="ANK" evidence="3">
    <location>
        <begin position="222"/>
        <end position="254"/>
    </location>
</feature>
<evidence type="ECO:0000313" key="6">
    <source>
        <dbReference type="Proteomes" id="UP000230423"/>
    </source>
</evidence>
<dbReference type="OrthoDB" id="427518at2759"/>
<sequence length="308" mass="32639">MAHDLSPAETSSVDWGTSCSAPPSVKRIEWPGAWIRLLIRVPESGVNVDEVGSGERTALRGAAWAGHRDIVSRLLKAHASVDKKDSEDRTALMAAAFMDHWEIVELLLDHGAEISETDSAGATALHLALSNGSKTEAHDKTVQTLIRRGSDLTLADAHGRVCIHLAAYHGDRNLKSLIGATCIDVQDSLGRTPLMLAASQGQLDAVDLLTKNGAYIDCIDSDGRTAFQLAAIHGHLPVVDILLALGADEAHKDNDGAVALHYAVAHGDVTLCKALATSVTVRATDRAGNHPLINACQGDNEEVTAKLI</sequence>
<dbReference type="InterPro" id="IPR002110">
    <property type="entry name" value="Ankyrin_rpt"/>
</dbReference>
<dbReference type="Pfam" id="PF12796">
    <property type="entry name" value="Ank_2"/>
    <property type="match status" value="2"/>
</dbReference>
<dbReference type="InterPro" id="IPR036770">
    <property type="entry name" value="Ankyrin_rpt-contain_sf"/>
</dbReference>
<feature type="repeat" description="ANK" evidence="3">
    <location>
        <begin position="54"/>
        <end position="86"/>
    </location>
</feature>
<dbReference type="PANTHER" id="PTHR24166:SF48">
    <property type="entry name" value="PROTEIN VAPYRIN"/>
    <property type="match status" value="1"/>
</dbReference>
<dbReference type="Gene3D" id="1.25.40.20">
    <property type="entry name" value="Ankyrin repeat-containing domain"/>
    <property type="match status" value="3"/>
</dbReference>
<accession>A0A2G9UPD5</accession>
<feature type="repeat" description="ANK" evidence="3">
    <location>
        <begin position="189"/>
        <end position="221"/>
    </location>
</feature>
<dbReference type="PROSITE" id="PS50088">
    <property type="entry name" value="ANK_REPEAT"/>
    <property type="match status" value="5"/>
</dbReference>
<feature type="repeat" description="ANK" evidence="3">
    <location>
        <begin position="87"/>
        <end position="119"/>
    </location>
</feature>
<keyword evidence="2 3" id="KW-0040">ANK repeat</keyword>
<evidence type="ECO:0000256" key="4">
    <source>
        <dbReference type="SAM" id="MobiDB-lite"/>
    </source>
</evidence>
<evidence type="ECO:0000256" key="2">
    <source>
        <dbReference type="ARBA" id="ARBA00023043"/>
    </source>
</evidence>
<keyword evidence="6" id="KW-1185">Reference proteome</keyword>
<keyword evidence="1" id="KW-0677">Repeat</keyword>
<dbReference type="Proteomes" id="UP000230423">
    <property type="component" value="Unassembled WGS sequence"/>
</dbReference>
<dbReference type="InterPro" id="IPR050889">
    <property type="entry name" value="Dendritic_Spine_Reg/Scaffold"/>
</dbReference>
<feature type="region of interest" description="Disordered" evidence="4">
    <location>
        <begin position="1"/>
        <end position="20"/>
    </location>
</feature>
<feature type="repeat" description="ANK" evidence="3">
    <location>
        <begin position="120"/>
        <end position="157"/>
    </location>
</feature>
<evidence type="ECO:0000256" key="1">
    <source>
        <dbReference type="ARBA" id="ARBA00022737"/>
    </source>
</evidence>
<feature type="compositionally biased region" description="Polar residues" evidence="4">
    <location>
        <begin position="8"/>
        <end position="20"/>
    </location>
</feature>
<name>A0A2G9UPD5_TELCI</name>
<evidence type="ECO:0000313" key="5">
    <source>
        <dbReference type="EMBL" id="PIO71572.1"/>
    </source>
</evidence>